<protein>
    <submittedName>
        <fullName evidence="1">Uncharacterized protein</fullName>
    </submittedName>
</protein>
<dbReference type="Proteomes" id="UP000683925">
    <property type="component" value="Unassembled WGS sequence"/>
</dbReference>
<gene>
    <name evidence="1" type="ORF">POCTA_138.1.T0830213</name>
</gene>
<comment type="caution">
    <text evidence="1">The sequence shown here is derived from an EMBL/GenBank/DDBJ whole genome shotgun (WGS) entry which is preliminary data.</text>
</comment>
<organism evidence="1 2">
    <name type="scientific">Paramecium octaurelia</name>
    <dbReference type="NCBI Taxonomy" id="43137"/>
    <lineage>
        <taxon>Eukaryota</taxon>
        <taxon>Sar</taxon>
        <taxon>Alveolata</taxon>
        <taxon>Ciliophora</taxon>
        <taxon>Intramacronucleata</taxon>
        <taxon>Oligohymenophorea</taxon>
        <taxon>Peniculida</taxon>
        <taxon>Parameciidae</taxon>
        <taxon>Paramecium</taxon>
    </lineage>
</organism>
<accession>A0A8S1W9U1</accession>
<dbReference type="OMA" id="MWIELDE"/>
<name>A0A8S1W9U1_PAROT</name>
<keyword evidence="2" id="KW-1185">Reference proteome</keyword>
<reference evidence="1" key="1">
    <citation type="submission" date="2021-01" db="EMBL/GenBank/DDBJ databases">
        <authorList>
            <consortium name="Genoscope - CEA"/>
            <person name="William W."/>
        </authorList>
    </citation>
    <scope>NUCLEOTIDE SEQUENCE</scope>
</reference>
<proteinExistence type="predicted"/>
<sequence>MWQMGYQKPRIDHVKNIQQSCQFNCVSGGGSYDEVGNGIKVGDWIEINENYQSITYVGEYKNGLKFGKWETKNQGLLIPQFLCISGGGSYDESSNGIKIGNWIDIDVKSCFFQQIIYQGEYRNGKKIGLWDTWQQKEGKNNQNKKIGGGSYDEDGNEFKIGKWTDFEYEQRQEKIIILNGIYENGNKIGRWNIFFEGSEIGGGFYDQEGDGIKIGKWIDLDERFYQEKQITHIGKYIQGRKAGQWDIYWNWNENEKIGGGVYDEEGNGFKVGMWIDLDEDFNYWKQKILNGKYIMGKKVGSWQEMYLNNKKNKNLRIRDYEN</sequence>
<evidence type="ECO:0000313" key="2">
    <source>
        <dbReference type="Proteomes" id="UP000683925"/>
    </source>
</evidence>
<dbReference type="PANTHER" id="PTHR33706">
    <property type="entry name" value="MORN VARIANT REPEAT PROTEIN"/>
    <property type="match status" value="1"/>
</dbReference>
<dbReference type="OrthoDB" id="298777at2759"/>
<evidence type="ECO:0000313" key="1">
    <source>
        <dbReference type="EMBL" id="CAD8184649.1"/>
    </source>
</evidence>
<dbReference type="PANTHER" id="PTHR33706:SF1">
    <property type="entry name" value="TPR REPEAT PROTEIN"/>
    <property type="match status" value="1"/>
</dbReference>
<dbReference type="EMBL" id="CAJJDP010000082">
    <property type="protein sequence ID" value="CAD8184649.1"/>
    <property type="molecule type" value="Genomic_DNA"/>
</dbReference>
<dbReference type="AlphaFoldDB" id="A0A8S1W9U1"/>